<dbReference type="KEGG" id="sals:SLNWT_0006"/>
<dbReference type="Proteomes" id="UP000031523">
    <property type="component" value="Chromosome"/>
</dbReference>
<reference evidence="1 2" key="1">
    <citation type="submission" date="2015-01" db="EMBL/GenBank/DDBJ databases">
        <title>Enhanced salinomycin production by adjusting the supply of polyketide extender units in Streptomyce albus DSM 41398.</title>
        <authorList>
            <person name="Lu C."/>
        </authorList>
    </citation>
    <scope>NUCLEOTIDE SEQUENCE [LARGE SCALE GENOMIC DNA]</scope>
    <source>
        <strain evidence="2">ATCC 21838 / DSM 41398 / FERM P-419 / JCM 4703 / NBRC 107858</strain>
    </source>
</reference>
<keyword evidence="1" id="KW-0347">Helicase</keyword>
<sequence length="209" mass="23254">MLPGMSLTSCLENSSSAMSRFMAEHLPLPKAVVSDFRQRLKNFPEPVKPDAGPGQRPEYQMLGHTIDHRLRISLGAPTGRPIKEGVVRACSDYDGWPSSEVIHAVQTAGQVLLEELRTYQSPDGQPLALGNESEERLVRLCHVASSFEVIFRCGGWVPGNRLGLCRPADGLDDLVAAVPDYIVHDIRSHRLTTARLYRQVETLWNLTNR</sequence>
<proteinExistence type="predicted"/>
<dbReference type="EMBL" id="CP010519">
    <property type="protein sequence ID" value="AJE80382.1"/>
    <property type="molecule type" value="Genomic_DNA"/>
</dbReference>
<keyword evidence="1" id="KW-0547">Nucleotide-binding</keyword>
<dbReference type="GO" id="GO:0004386">
    <property type="term" value="F:helicase activity"/>
    <property type="evidence" value="ECO:0007669"/>
    <property type="project" value="UniProtKB-KW"/>
</dbReference>
<evidence type="ECO:0000313" key="2">
    <source>
        <dbReference type="Proteomes" id="UP000031523"/>
    </source>
</evidence>
<protein>
    <submittedName>
        <fullName evidence="1">DNA helicase</fullName>
    </submittedName>
</protein>
<name>A0A0B5EQE6_STRA4</name>
<keyword evidence="1" id="KW-0067">ATP-binding</keyword>
<accession>A0A0B5EQE6</accession>
<dbReference type="AlphaFoldDB" id="A0A0B5EQE6"/>
<gene>
    <name evidence="1" type="ORF">SLNWT_0006</name>
</gene>
<evidence type="ECO:0000313" key="1">
    <source>
        <dbReference type="EMBL" id="AJE80382.1"/>
    </source>
</evidence>
<organism evidence="1 2">
    <name type="scientific">Streptomyces albus (strain ATCC 21838 / DSM 41398 / FERM P-419 / JCM 4703 / NBRC 107858)</name>
    <dbReference type="NCBI Taxonomy" id="1081613"/>
    <lineage>
        <taxon>Bacteria</taxon>
        <taxon>Bacillati</taxon>
        <taxon>Actinomycetota</taxon>
        <taxon>Actinomycetes</taxon>
        <taxon>Kitasatosporales</taxon>
        <taxon>Streptomycetaceae</taxon>
        <taxon>Streptomyces</taxon>
    </lineage>
</organism>
<keyword evidence="1" id="KW-0378">Hydrolase</keyword>
<keyword evidence="2" id="KW-1185">Reference proteome</keyword>